<keyword evidence="3" id="KW-1185">Reference proteome</keyword>
<name>A0ABZ0W9S4_9BACT</name>
<organism evidence="2 3">
    <name type="scientific">Niabella yanshanensis</name>
    <dbReference type="NCBI Taxonomy" id="577386"/>
    <lineage>
        <taxon>Bacteria</taxon>
        <taxon>Pseudomonadati</taxon>
        <taxon>Bacteroidota</taxon>
        <taxon>Chitinophagia</taxon>
        <taxon>Chitinophagales</taxon>
        <taxon>Chitinophagaceae</taxon>
        <taxon>Niabella</taxon>
    </lineage>
</organism>
<protein>
    <submittedName>
        <fullName evidence="2">Type VI secretion system tube protein TssD</fullName>
    </submittedName>
</protein>
<feature type="compositionally biased region" description="Low complexity" evidence="1">
    <location>
        <begin position="140"/>
        <end position="166"/>
    </location>
</feature>
<gene>
    <name evidence="2" type="primary">tssD</name>
    <name evidence="2" type="ORF">U0035_07705</name>
</gene>
<reference evidence="2 3" key="1">
    <citation type="submission" date="2023-12" db="EMBL/GenBank/DDBJ databases">
        <title>Genome sequencing and assembly of bacterial species from a model synthetic community.</title>
        <authorList>
            <person name="Hogle S.L."/>
        </authorList>
    </citation>
    <scope>NUCLEOTIDE SEQUENCE [LARGE SCALE GENOMIC DNA]</scope>
    <source>
        <strain evidence="2 3">HAMBI_3031</strain>
    </source>
</reference>
<evidence type="ECO:0000313" key="3">
    <source>
        <dbReference type="Proteomes" id="UP001325680"/>
    </source>
</evidence>
<dbReference type="Pfam" id="PF17642">
    <property type="entry name" value="TssD"/>
    <property type="match status" value="1"/>
</dbReference>
<feature type="region of interest" description="Disordered" evidence="1">
    <location>
        <begin position="138"/>
        <end position="166"/>
    </location>
</feature>
<evidence type="ECO:0000256" key="1">
    <source>
        <dbReference type="SAM" id="MobiDB-lite"/>
    </source>
</evidence>
<proteinExistence type="predicted"/>
<dbReference type="EMBL" id="CP139960">
    <property type="protein sequence ID" value="WQD40027.1"/>
    <property type="molecule type" value="Genomic_DNA"/>
</dbReference>
<dbReference type="InterPro" id="IPR041408">
    <property type="entry name" value="Hcp_Tssd"/>
</dbReference>
<dbReference type="Proteomes" id="UP001325680">
    <property type="component" value="Chromosome"/>
</dbReference>
<evidence type="ECO:0000313" key="2">
    <source>
        <dbReference type="EMBL" id="WQD40027.1"/>
    </source>
</evidence>
<sequence length="166" mass="17910">MAISGSLQLGAAGEGGPTWRIINMTYEFFQPVDRFGQPNGAPDGGFINLTVESSTSDVTVIQWMLSHERMTDGGAYFFDRHGRQVRSVEFKGAYCIYFKEIFDAFNDSFMKIDFRISCREITIDGGGAEATLVKTWTGASESSGSSSSSSSSSGSSSGISSFNPND</sequence>
<accession>A0ABZ0W9S4</accession>
<dbReference type="RefSeq" id="WP_114789418.1">
    <property type="nucleotide sequence ID" value="NZ_CP139960.1"/>
</dbReference>